<dbReference type="Pfam" id="PF01544">
    <property type="entry name" value="CorA"/>
    <property type="match status" value="1"/>
</dbReference>
<evidence type="ECO:0000313" key="6">
    <source>
        <dbReference type="EMBL" id="KAF2015352.1"/>
    </source>
</evidence>
<evidence type="ECO:0000256" key="3">
    <source>
        <dbReference type="ARBA" id="ARBA00022989"/>
    </source>
</evidence>
<reference evidence="6" key="1">
    <citation type="journal article" date="2020" name="Stud. Mycol.">
        <title>101 Dothideomycetes genomes: a test case for predicting lifestyles and emergence of pathogens.</title>
        <authorList>
            <person name="Haridas S."/>
            <person name="Albert R."/>
            <person name="Binder M."/>
            <person name="Bloem J."/>
            <person name="Labutti K."/>
            <person name="Salamov A."/>
            <person name="Andreopoulos B."/>
            <person name="Baker S."/>
            <person name="Barry K."/>
            <person name="Bills G."/>
            <person name="Bluhm B."/>
            <person name="Cannon C."/>
            <person name="Castanera R."/>
            <person name="Culley D."/>
            <person name="Daum C."/>
            <person name="Ezra D."/>
            <person name="Gonzalez J."/>
            <person name="Henrissat B."/>
            <person name="Kuo A."/>
            <person name="Liang C."/>
            <person name="Lipzen A."/>
            <person name="Lutzoni F."/>
            <person name="Magnuson J."/>
            <person name="Mondo S."/>
            <person name="Nolan M."/>
            <person name="Ohm R."/>
            <person name="Pangilinan J."/>
            <person name="Park H.-J."/>
            <person name="Ramirez L."/>
            <person name="Alfaro M."/>
            <person name="Sun H."/>
            <person name="Tritt A."/>
            <person name="Yoshinaga Y."/>
            <person name="Zwiers L.-H."/>
            <person name="Turgeon B."/>
            <person name="Goodwin S."/>
            <person name="Spatafora J."/>
            <person name="Crous P."/>
            <person name="Grigoriev I."/>
        </authorList>
    </citation>
    <scope>NUCLEOTIDE SEQUENCE</scope>
    <source>
        <strain evidence="6">CBS 175.79</strain>
    </source>
</reference>
<keyword evidence="2 5" id="KW-0812">Transmembrane</keyword>
<dbReference type="OrthoDB" id="5428055at2759"/>
<dbReference type="GeneID" id="54290508"/>
<accession>A0A6A5XQB3</accession>
<evidence type="ECO:0000256" key="1">
    <source>
        <dbReference type="ARBA" id="ARBA00004141"/>
    </source>
</evidence>
<gene>
    <name evidence="6" type="ORF">BU24DRAFT_480152</name>
</gene>
<dbReference type="AlphaFoldDB" id="A0A6A5XQB3"/>
<keyword evidence="7" id="KW-1185">Reference proteome</keyword>
<sequence length="593" mass="67060">MSAVDENRSVGRVNGGGFGGGVCVVWFGREWNGRLGGSASLTTFIVEYHIFRCIVLCFWKKSVTMIAHSASASIGSSHSNGTAFSKSWGATHHFLSEEELEYMGLIQDQIQPFFPEFAAAVANQTAVDRERGRCALVDLSIEDEVHTAKFASSEELDRCLWKASTRTSPDARPQKRLFILEDLPCHHILALGSRLRIPPTFFASQWDDPASSTFNHRSPFRRYSKAQFCLRYATSHRVEVDAPNHANSSIYAFNANVCRYLHTYSRNGLLYDEARSHHTMSFWSSPVRPDGSWDAVLLVDPPLVDYVQCLPSRQIFPLRPRLRDEKSMPKHFLNPEMNPLDQLPENSAQWERSYVLPGYTSLFDDTIQMMESEMFKNGHDIIHPIDVVTIPRKWIISTLTSFMRRRYLNLISIQKSSLKHEFLSSFSEGSLSSWNNEFFNFIVGSCAAMKQFSHELSDNMIAVGVDTPAAILENNPPRWEIDGWRSIQDLTRAVDGMANALATGYLNRCTIQEARVSNGNAQSLSRITVLTMLFIPLSTVASIFSMGGDFLPGQQRAWVFWVVSFPVLALLAYLYWQQQLKCQINYSPRPGSS</sequence>
<organism evidence="6 7">
    <name type="scientific">Aaosphaeria arxii CBS 175.79</name>
    <dbReference type="NCBI Taxonomy" id="1450172"/>
    <lineage>
        <taxon>Eukaryota</taxon>
        <taxon>Fungi</taxon>
        <taxon>Dikarya</taxon>
        <taxon>Ascomycota</taxon>
        <taxon>Pezizomycotina</taxon>
        <taxon>Dothideomycetes</taxon>
        <taxon>Pleosporomycetidae</taxon>
        <taxon>Pleosporales</taxon>
        <taxon>Pleosporales incertae sedis</taxon>
        <taxon>Aaosphaeria</taxon>
    </lineage>
</organism>
<dbReference type="SUPFAM" id="SSF144083">
    <property type="entry name" value="Magnesium transport protein CorA, transmembrane region"/>
    <property type="match status" value="1"/>
</dbReference>
<dbReference type="EMBL" id="ML978069">
    <property type="protein sequence ID" value="KAF2015352.1"/>
    <property type="molecule type" value="Genomic_DNA"/>
</dbReference>
<dbReference type="GO" id="GO:0016020">
    <property type="term" value="C:membrane"/>
    <property type="evidence" value="ECO:0007669"/>
    <property type="project" value="UniProtKB-SubCell"/>
</dbReference>
<dbReference type="Proteomes" id="UP000799778">
    <property type="component" value="Unassembled WGS sequence"/>
</dbReference>
<evidence type="ECO:0000256" key="4">
    <source>
        <dbReference type="ARBA" id="ARBA00023136"/>
    </source>
</evidence>
<keyword evidence="3 5" id="KW-1133">Transmembrane helix</keyword>
<dbReference type="RefSeq" id="XP_033383691.1">
    <property type="nucleotide sequence ID" value="XM_033533111.1"/>
</dbReference>
<keyword evidence="4 5" id="KW-0472">Membrane</keyword>
<evidence type="ECO:0008006" key="8">
    <source>
        <dbReference type="Google" id="ProtNLM"/>
    </source>
</evidence>
<evidence type="ECO:0000256" key="5">
    <source>
        <dbReference type="SAM" id="Phobius"/>
    </source>
</evidence>
<dbReference type="InterPro" id="IPR002523">
    <property type="entry name" value="MgTranspt_CorA/ZnTranspt_ZntB"/>
</dbReference>
<proteinExistence type="predicted"/>
<evidence type="ECO:0000313" key="7">
    <source>
        <dbReference type="Proteomes" id="UP000799778"/>
    </source>
</evidence>
<dbReference type="InterPro" id="IPR045863">
    <property type="entry name" value="CorA_TM1_TM2"/>
</dbReference>
<evidence type="ECO:0000256" key="2">
    <source>
        <dbReference type="ARBA" id="ARBA00022692"/>
    </source>
</evidence>
<dbReference type="Gene3D" id="1.20.58.340">
    <property type="entry name" value="Magnesium transport protein CorA, transmembrane region"/>
    <property type="match status" value="1"/>
</dbReference>
<dbReference type="GO" id="GO:0046873">
    <property type="term" value="F:metal ion transmembrane transporter activity"/>
    <property type="evidence" value="ECO:0007669"/>
    <property type="project" value="InterPro"/>
</dbReference>
<name>A0A6A5XQB3_9PLEO</name>
<feature type="transmembrane region" description="Helical" evidence="5">
    <location>
        <begin position="558"/>
        <end position="576"/>
    </location>
</feature>
<protein>
    <recommendedName>
        <fullName evidence="8">Cora-domain-containing protein</fullName>
    </recommendedName>
</protein>
<comment type="subcellular location">
    <subcellularLocation>
        <location evidence="1">Membrane</location>
        <topology evidence="1">Multi-pass membrane protein</topology>
    </subcellularLocation>
</comment>